<dbReference type="InterPro" id="IPR036388">
    <property type="entry name" value="WH-like_DNA-bd_sf"/>
</dbReference>
<dbReference type="STRING" id="251229.Chro_2824"/>
<sequence length="217" mass="24854">MTTTESYSTKQEILAYLLKQGQATAQQLAKALLISRQATQRHLKNLQNEQLIEYQPMPVGMGRPHHVYQLSRQGRASFPHSYDEFAISFLDTLTDMVGEEQVRAILRQQWERKVVKYRQYLGNGSLQERVAKLVELRQREGYMAEWHLVVSGDPSNSKDKFVLTEHNCAIAKIAKSCSFVCGHELEIFAAVLPECIIERTQWMNSGDRCCGYSIQAK</sequence>
<dbReference type="InterPro" id="IPR036390">
    <property type="entry name" value="WH_DNA-bd_sf"/>
</dbReference>
<dbReference type="EMBL" id="CP003597">
    <property type="protein sequence ID" value="AFY88293.1"/>
    <property type="molecule type" value="Genomic_DNA"/>
</dbReference>
<keyword evidence="3" id="KW-1185">Reference proteome</keyword>
<dbReference type="InParanoid" id="K9U108"/>
<evidence type="ECO:0000313" key="3">
    <source>
        <dbReference type="Proteomes" id="UP000010384"/>
    </source>
</evidence>
<dbReference type="CDD" id="cd00090">
    <property type="entry name" value="HTH_ARSR"/>
    <property type="match status" value="1"/>
</dbReference>
<dbReference type="InterPro" id="IPR011991">
    <property type="entry name" value="ArsR-like_HTH"/>
</dbReference>
<dbReference type="Proteomes" id="UP000010384">
    <property type="component" value="Chromosome"/>
</dbReference>
<dbReference type="RefSeq" id="WP_015154840.1">
    <property type="nucleotide sequence ID" value="NC_019695.1"/>
</dbReference>
<dbReference type="InterPro" id="IPR000835">
    <property type="entry name" value="HTH_MarR-typ"/>
</dbReference>
<dbReference type="InterPro" id="IPR014075">
    <property type="entry name" value="SUF_FeS_clus_asmb_SufR_cyano"/>
</dbReference>
<feature type="domain" description="HTH marR-type" evidence="1">
    <location>
        <begin position="13"/>
        <end position="56"/>
    </location>
</feature>
<dbReference type="HOGENOM" id="CLU_078469_2_1_3"/>
<dbReference type="PANTHER" id="PTHR38600">
    <property type="entry name" value="TRANSCRIPTIONAL REGULATORY PROTEIN"/>
    <property type="match status" value="1"/>
</dbReference>
<dbReference type="SUPFAM" id="SSF46785">
    <property type="entry name" value="Winged helix' DNA-binding domain"/>
    <property type="match status" value="1"/>
</dbReference>
<evidence type="ECO:0000259" key="1">
    <source>
        <dbReference type="Pfam" id="PF12802"/>
    </source>
</evidence>
<dbReference type="Gene3D" id="1.10.10.10">
    <property type="entry name" value="Winged helix-like DNA-binding domain superfamily/Winged helix DNA-binding domain"/>
    <property type="match status" value="1"/>
</dbReference>
<dbReference type="PATRIC" id="fig|251229.3.peg.3303"/>
<dbReference type="AlphaFoldDB" id="K9U108"/>
<dbReference type="eggNOG" id="COG2345">
    <property type="taxonomic scope" value="Bacteria"/>
</dbReference>
<name>K9U108_CHRTP</name>
<reference evidence="2 3" key="1">
    <citation type="submission" date="2012-06" db="EMBL/GenBank/DDBJ databases">
        <title>Finished chromosome of genome of Chroococcidiopsis thermalis PCC 7203.</title>
        <authorList>
            <consortium name="US DOE Joint Genome Institute"/>
            <person name="Gugger M."/>
            <person name="Coursin T."/>
            <person name="Rippka R."/>
            <person name="Tandeau De Marsac N."/>
            <person name="Huntemann M."/>
            <person name="Wei C.-L."/>
            <person name="Han J."/>
            <person name="Detter J.C."/>
            <person name="Han C."/>
            <person name="Tapia R."/>
            <person name="Davenport K."/>
            <person name="Daligault H."/>
            <person name="Erkkila T."/>
            <person name="Gu W."/>
            <person name="Munk A.C.C."/>
            <person name="Teshima H."/>
            <person name="Xu Y."/>
            <person name="Chain P."/>
            <person name="Chen A."/>
            <person name="Krypides N."/>
            <person name="Mavromatis K."/>
            <person name="Markowitz V."/>
            <person name="Szeto E."/>
            <person name="Ivanova N."/>
            <person name="Mikhailova N."/>
            <person name="Ovchinnikova G."/>
            <person name="Pagani I."/>
            <person name="Pati A."/>
            <person name="Goodwin L."/>
            <person name="Peters L."/>
            <person name="Pitluck S."/>
            <person name="Woyke T."/>
            <person name="Kerfeld C."/>
        </authorList>
    </citation>
    <scope>NUCLEOTIDE SEQUENCE [LARGE SCALE GENOMIC DNA]</scope>
    <source>
        <strain evidence="2 3">PCC 7203</strain>
    </source>
</reference>
<accession>K9U108</accession>
<dbReference type="Pfam" id="PF12802">
    <property type="entry name" value="MarR_2"/>
    <property type="match status" value="1"/>
</dbReference>
<dbReference type="NCBIfam" id="TIGR02702">
    <property type="entry name" value="SufR_cyano"/>
    <property type="match status" value="1"/>
</dbReference>
<proteinExistence type="predicted"/>
<dbReference type="OrthoDB" id="9779950at2"/>
<evidence type="ECO:0000313" key="2">
    <source>
        <dbReference type="EMBL" id="AFY88293.1"/>
    </source>
</evidence>
<protein>
    <submittedName>
        <fullName evidence="2">Transcriptional regulator</fullName>
    </submittedName>
</protein>
<dbReference type="PANTHER" id="PTHR38600:SF2">
    <property type="entry name" value="SLL0088 PROTEIN"/>
    <property type="match status" value="1"/>
</dbReference>
<organism evidence="2 3">
    <name type="scientific">Chroococcidiopsis thermalis (strain PCC 7203)</name>
    <dbReference type="NCBI Taxonomy" id="251229"/>
    <lineage>
        <taxon>Bacteria</taxon>
        <taxon>Bacillati</taxon>
        <taxon>Cyanobacteriota</taxon>
        <taxon>Cyanophyceae</taxon>
        <taxon>Chroococcidiopsidales</taxon>
        <taxon>Chroococcidiopsidaceae</taxon>
        <taxon>Chroococcidiopsis</taxon>
    </lineage>
</organism>
<gene>
    <name evidence="2" type="ORF">Chro_2824</name>
</gene>
<dbReference type="KEGG" id="cthe:Chro_2824"/>